<evidence type="ECO:0000313" key="10">
    <source>
        <dbReference type="EMBL" id="KAB1077027.1"/>
    </source>
</evidence>
<dbReference type="NCBIfam" id="TIGR00063">
    <property type="entry name" value="folE"/>
    <property type="match status" value="1"/>
</dbReference>
<comment type="pathway">
    <text evidence="2 8">Cofactor biosynthesis; 7,8-dihydroneopterin triphosphate biosynthesis; 7,8-dihydroneopterin triphosphate from GTP: step 1/1.</text>
</comment>
<dbReference type="Gene3D" id="1.10.286.10">
    <property type="match status" value="1"/>
</dbReference>
<evidence type="ECO:0000256" key="2">
    <source>
        <dbReference type="ARBA" id="ARBA00005080"/>
    </source>
</evidence>
<protein>
    <recommendedName>
        <fullName evidence="8">GTP cyclohydrolase 1</fullName>
        <ecNumber evidence="8">3.5.4.16</ecNumber>
    </recommendedName>
    <alternativeName>
        <fullName evidence="8">GTP cyclohydrolase I</fullName>
        <shortName evidence="8">GTP-CH-I</shortName>
    </alternativeName>
</protein>
<accession>A0A6L3STV0</accession>
<dbReference type="EC" id="3.5.4.16" evidence="8"/>
<evidence type="ECO:0000256" key="5">
    <source>
        <dbReference type="ARBA" id="ARBA00022563"/>
    </source>
</evidence>
<dbReference type="Proteomes" id="UP000474159">
    <property type="component" value="Unassembled WGS sequence"/>
</dbReference>
<dbReference type="UniPathway" id="UPA00848">
    <property type="reaction ID" value="UER00151"/>
</dbReference>
<dbReference type="GO" id="GO:0046654">
    <property type="term" value="P:tetrahydrofolate biosynthetic process"/>
    <property type="evidence" value="ECO:0007669"/>
    <property type="project" value="UniProtKB-UniRule"/>
</dbReference>
<evidence type="ECO:0000256" key="7">
    <source>
        <dbReference type="ARBA" id="ARBA00023134"/>
    </source>
</evidence>
<feature type="binding site" evidence="8">
    <location>
        <position position="173"/>
    </location>
    <ligand>
        <name>Zn(2+)</name>
        <dbReference type="ChEBI" id="CHEBI:29105"/>
    </ligand>
</feature>
<dbReference type="FunFam" id="1.10.286.10:FF:000001">
    <property type="entry name" value="GTP cyclohydrolase 1"/>
    <property type="match status" value="1"/>
</dbReference>
<dbReference type="GO" id="GO:0003934">
    <property type="term" value="F:GTP cyclohydrolase I activity"/>
    <property type="evidence" value="ECO:0007669"/>
    <property type="project" value="UniProtKB-UniRule"/>
</dbReference>
<dbReference type="PROSITE" id="PS00859">
    <property type="entry name" value="GTP_CYCLOHYDROL_1_1"/>
    <property type="match status" value="1"/>
</dbReference>
<dbReference type="InterPro" id="IPR018234">
    <property type="entry name" value="GTP_CycHdrlase_I_CS"/>
</dbReference>
<dbReference type="InterPro" id="IPR043133">
    <property type="entry name" value="GTP-CH-I_C/QueF"/>
</dbReference>
<dbReference type="FunFam" id="3.30.1130.10:FF:000001">
    <property type="entry name" value="GTP cyclohydrolase 1"/>
    <property type="match status" value="1"/>
</dbReference>
<dbReference type="GO" id="GO:0006729">
    <property type="term" value="P:tetrahydrobiopterin biosynthetic process"/>
    <property type="evidence" value="ECO:0007669"/>
    <property type="project" value="TreeGrafter"/>
</dbReference>
<feature type="binding site" evidence="8">
    <location>
        <position position="170"/>
    </location>
    <ligand>
        <name>Zn(2+)</name>
        <dbReference type="ChEBI" id="CHEBI:29105"/>
    </ligand>
</feature>
<feature type="domain" description="GTP cyclohydrolase I" evidence="9">
    <location>
        <begin position="100"/>
        <end position="277"/>
    </location>
</feature>
<comment type="caution">
    <text evidence="10">The sequence shown here is derived from an EMBL/GenBank/DDBJ whole genome shotgun (WGS) entry which is preliminary data.</text>
</comment>
<comment type="catalytic activity">
    <reaction evidence="1 8">
        <text>GTP + H2O = 7,8-dihydroneopterin 3'-triphosphate + formate + H(+)</text>
        <dbReference type="Rhea" id="RHEA:17473"/>
        <dbReference type="ChEBI" id="CHEBI:15377"/>
        <dbReference type="ChEBI" id="CHEBI:15378"/>
        <dbReference type="ChEBI" id="CHEBI:15740"/>
        <dbReference type="ChEBI" id="CHEBI:37565"/>
        <dbReference type="ChEBI" id="CHEBI:58462"/>
        <dbReference type="EC" id="3.5.4.16"/>
    </reaction>
</comment>
<dbReference type="NCBIfam" id="NF006825">
    <property type="entry name" value="PRK09347.1-2"/>
    <property type="match status" value="1"/>
</dbReference>
<keyword evidence="8" id="KW-0547">Nucleotide-binding</keyword>
<dbReference type="InterPro" id="IPR020602">
    <property type="entry name" value="GTP_CycHdrlase_I_dom"/>
</dbReference>
<sequence length="281" mass="30375">MYAKPDSTTMTARVARAGDAMDAALKSLSYPTADAARGLTGMRNDNAPAPTPVAAPLPVSSPLPVSAPQARPVEVAPQPASAQRVPDAIAMGRPSREEAEAAVRTLLRWAGDDPNREGLIDTPARVVKAYGQLFGGYSQDADALLERVFEEVEGYSDVVLVRDIPFYSHCEHHMVPFMGLAHIAYYPTKGVVGLSKLARVVDTFARRLQTQETMTAQIADVIESILKPRGVAVMVEAEHLCMAMRGVQKAGVSTITTQFKGVFRDDPSEQVRFLTLVRNKG</sequence>
<evidence type="ECO:0000313" key="11">
    <source>
        <dbReference type="Proteomes" id="UP000474159"/>
    </source>
</evidence>
<dbReference type="EMBL" id="VZZK01000024">
    <property type="protein sequence ID" value="KAB1077027.1"/>
    <property type="molecule type" value="Genomic_DNA"/>
</dbReference>
<dbReference type="SUPFAM" id="SSF55620">
    <property type="entry name" value="Tetrahydrobiopterin biosynthesis enzymes-like"/>
    <property type="match status" value="1"/>
</dbReference>
<evidence type="ECO:0000256" key="8">
    <source>
        <dbReference type="HAMAP-Rule" id="MF_00223"/>
    </source>
</evidence>
<dbReference type="GO" id="GO:0005737">
    <property type="term" value="C:cytoplasm"/>
    <property type="evidence" value="ECO:0007669"/>
    <property type="project" value="TreeGrafter"/>
</dbReference>
<feature type="binding site" evidence="8">
    <location>
        <position position="241"/>
    </location>
    <ligand>
        <name>Zn(2+)</name>
        <dbReference type="ChEBI" id="CHEBI:29105"/>
    </ligand>
</feature>
<comment type="subunit">
    <text evidence="4">Toroid-shaped homodecamer, composed of two pentamers of five dimers.</text>
</comment>
<comment type="similarity">
    <text evidence="3 8">Belongs to the GTP cyclohydrolase I family.</text>
</comment>
<dbReference type="OrthoDB" id="9801207at2"/>
<evidence type="ECO:0000256" key="4">
    <source>
        <dbReference type="ARBA" id="ARBA00011857"/>
    </source>
</evidence>
<dbReference type="Pfam" id="PF01227">
    <property type="entry name" value="GTP_cyclohydroI"/>
    <property type="match status" value="1"/>
</dbReference>
<comment type="subunit">
    <text evidence="8">Homopolymer.</text>
</comment>
<dbReference type="AlphaFoldDB" id="A0A6L3STV0"/>
<dbReference type="NCBIfam" id="NF006826">
    <property type="entry name" value="PRK09347.1-3"/>
    <property type="match status" value="1"/>
</dbReference>
<dbReference type="Gene3D" id="3.30.1130.10">
    <property type="match status" value="1"/>
</dbReference>
<evidence type="ECO:0000256" key="1">
    <source>
        <dbReference type="ARBA" id="ARBA00001052"/>
    </source>
</evidence>
<dbReference type="HAMAP" id="MF_00223">
    <property type="entry name" value="FolE"/>
    <property type="match status" value="1"/>
</dbReference>
<keyword evidence="8" id="KW-0479">Metal-binding</keyword>
<dbReference type="GO" id="GO:0006730">
    <property type="term" value="P:one-carbon metabolic process"/>
    <property type="evidence" value="ECO:0007669"/>
    <property type="project" value="UniProtKB-UniRule"/>
</dbReference>
<evidence type="ECO:0000259" key="9">
    <source>
        <dbReference type="Pfam" id="PF01227"/>
    </source>
</evidence>
<dbReference type="GO" id="GO:0005525">
    <property type="term" value="F:GTP binding"/>
    <property type="evidence" value="ECO:0007669"/>
    <property type="project" value="UniProtKB-KW"/>
</dbReference>
<evidence type="ECO:0000256" key="6">
    <source>
        <dbReference type="ARBA" id="ARBA00022801"/>
    </source>
</evidence>
<evidence type="ECO:0000256" key="3">
    <source>
        <dbReference type="ARBA" id="ARBA00008085"/>
    </source>
</evidence>
<gene>
    <name evidence="8 10" type="primary">folE</name>
    <name evidence="10" type="ORF">F6X53_20335</name>
</gene>
<keyword evidence="11" id="KW-1185">Reference proteome</keyword>
<dbReference type="GO" id="GO:0008270">
    <property type="term" value="F:zinc ion binding"/>
    <property type="evidence" value="ECO:0007669"/>
    <property type="project" value="UniProtKB-UniRule"/>
</dbReference>
<keyword evidence="8" id="KW-0862">Zinc</keyword>
<keyword evidence="5 8" id="KW-0554">One-carbon metabolism</keyword>
<organism evidence="10 11">
    <name type="scientific">Methylobacterium soli</name>
    <dbReference type="NCBI Taxonomy" id="553447"/>
    <lineage>
        <taxon>Bacteria</taxon>
        <taxon>Pseudomonadati</taxon>
        <taxon>Pseudomonadota</taxon>
        <taxon>Alphaproteobacteria</taxon>
        <taxon>Hyphomicrobiales</taxon>
        <taxon>Methylobacteriaceae</taxon>
        <taxon>Methylobacterium</taxon>
    </lineage>
</organism>
<dbReference type="InterPro" id="IPR001474">
    <property type="entry name" value="GTP_CycHdrlase_I"/>
</dbReference>
<dbReference type="RefSeq" id="WP_151002014.1">
    <property type="nucleotide sequence ID" value="NZ_BPQY01000074.1"/>
</dbReference>
<proteinExistence type="inferred from homology"/>
<dbReference type="InterPro" id="IPR043134">
    <property type="entry name" value="GTP-CH-I_N"/>
</dbReference>
<dbReference type="PANTHER" id="PTHR11109">
    <property type="entry name" value="GTP CYCLOHYDROLASE I"/>
    <property type="match status" value="1"/>
</dbReference>
<reference evidence="10 11" key="1">
    <citation type="submission" date="2019-09" db="EMBL/GenBank/DDBJ databases">
        <title>YIM 48816 draft genome.</title>
        <authorList>
            <person name="Jiang L."/>
        </authorList>
    </citation>
    <scope>NUCLEOTIDE SEQUENCE [LARGE SCALE GENOMIC DNA]</scope>
    <source>
        <strain evidence="10 11">YIM 48816</strain>
    </source>
</reference>
<keyword evidence="6 8" id="KW-0378">Hydrolase</keyword>
<keyword evidence="7 8" id="KW-0342">GTP-binding</keyword>
<dbReference type="PANTHER" id="PTHR11109:SF7">
    <property type="entry name" value="GTP CYCLOHYDROLASE 1"/>
    <property type="match status" value="1"/>
</dbReference>
<name>A0A6L3STV0_9HYPH</name>